<dbReference type="Proteomes" id="UP001259572">
    <property type="component" value="Unassembled WGS sequence"/>
</dbReference>
<evidence type="ECO:0000256" key="1">
    <source>
        <dbReference type="SAM" id="Phobius"/>
    </source>
</evidence>
<keyword evidence="1" id="KW-1133">Transmembrane helix</keyword>
<evidence type="ECO:0000313" key="2">
    <source>
        <dbReference type="EMBL" id="MDT9599227.1"/>
    </source>
</evidence>
<dbReference type="RefSeq" id="WP_315725958.1">
    <property type="nucleotide sequence ID" value="NZ_JAVUPU010000004.1"/>
</dbReference>
<keyword evidence="3" id="KW-1185">Reference proteome</keyword>
<evidence type="ECO:0000313" key="3">
    <source>
        <dbReference type="Proteomes" id="UP001259572"/>
    </source>
</evidence>
<dbReference type="EMBL" id="JAVUPU010000004">
    <property type="protein sequence ID" value="MDT9599227.1"/>
    <property type="molecule type" value="Genomic_DNA"/>
</dbReference>
<keyword evidence="1" id="KW-0812">Transmembrane</keyword>
<feature type="transmembrane region" description="Helical" evidence="1">
    <location>
        <begin position="155"/>
        <end position="178"/>
    </location>
</feature>
<reference evidence="2 3" key="1">
    <citation type="submission" date="2023-05" db="EMBL/GenBank/DDBJ databases">
        <authorList>
            <person name="Guo Y."/>
        </authorList>
    </citation>
    <scope>NUCLEOTIDE SEQUENCE [LARGE SCALE GENOMIC DNA]</scope>
    <source>
        <strain evidence="2 3">GR2756</strain>
    </source>
</reference>
<name>A0ABU3Q745_9SPHN</name>
<keyword evidence="1" id="KW-0472">Membrane</keyword>
<proteinExistence type="predicted"/>
<sequence>MVRLIIGSAAAAVAMFVLGFLLYATPLSRLGYASLSNEQAAAVQQAMAANLPRTGTYAVPGMDTAEQTNMYSRGPIATVHYNTDGFAATDPAMLAGGLVFYFVVALIIGLALIGIDRRVPDFPSRAKLVIAFAVAASALLHLSEPIFYRHDWGHFIYLFIADAILLAAGGLVIARWFLAKADAAMPGAPTDV</sequence>
<gene>
    <name evidence="2" type="ORF">RQX22_09720</name>
</gene>
<organism evidence="2 3">
    <name type="scientific">Sphingosinicella rhizophila</name>
    <dbReference type="NCBI Taxonomy" id="3050082"/>
    <lineage>
        <taxon>Bacteria</taxon>
        <taxon>Pseudomonadati</taxon>
        <taxon>Pseudomonadota</taxon>
        <taxon>Alphaproteobacteria</taxon>
        <taxon>Sphingomonadales</taxon>
        <taxon>Sphingosinicellaceae</taxon>
        <taxon>Sphingosinicella</taxon>
    </lineage>
</organism>
<accession>A0ABU3Q745</accession>
<protein>
    <submittedName>
        <fullName evidence="2">Uncharacterized protein</fullName>
    </submittedName>
</protein>
<feature type="transmembrane region" description="Helical" evidence="1">
    <location>
        <begin position="92"/>
        <end position="114"/>
    </location>
</feature>
<feature type="transmembrane region" description="Helical" evidence="1">
    <location>
        <begin position="126"/>
        <end position="143"/>
    </location>
</feature>
<comment type="caution">
    <text evidence="2">The sequence shown here is derived from an EMBL/GenBank/DDBJ whole genome shotgun (WGS) entry which is preliminary data.</text>
</comment>